<comment type="cofactor">
    <cofactor evidence="1">
        <name>pyridoxal 5'-phosphate</name>
        <dbReference type="ChEBI" id="CHEBI:597326"/>
    </cofactor>
</comment>
<keyword evidence="10" id="KW-1185">Reference proteome</keyword>
<evidence type="ECO:0000256" key="4">
    <source>
        <dbReference type="ARBA" id="ARBA00022898"/>
    </source>
</evidence>
<dbReference type="PANTHER" id="PTHR46577">
    <property type="entry name" value="HTH-TYPE TRANSCRIPTIONAL REGULATORY PROTEIN GABR"/>
    <property type="match status" value="1"/>
</dbReference>
<keyword evidence="6" id="KW-0238">DNA-binding</keyword>
<dbReference type="GO" id="GO:0003677">
    <property type="term" value="F:DNA binding"/>
    <property type="evidence" value="ECO:0007669"/>
    <property type="project" value="UniProtKB-KW"/>
</dbReference>
<dbReference type="Gene3D" id="1.10.10.10">
    <property type="entry name" value="Winged helix-like DNA-binding domain superfamily/Winged helix DNA-binding domain"/>
    <property type="match status" value="1"/>
</dbReference>
<dbReference type="InterPro" id="IPR015421">
    <property type="entry name" value="PyrdxlP-dep_Trfase_major"/>
</dbReference>
<dbReference type="Proteomes" id="UP001178888">
    <property type="component" value="Unassembled WGS sequence"/>
</dbReference>
<evidence type="ECO:0000256" key="2">
    <source>
        <dbReference type="ARBA" id="ARBA00005384"/>
    </source>
</evidence>
<dbReference type="AlphaFoldDB" id="A0AA90QU54"/>
<evidence type="ECO:0000313" key="10">
    <source>
        <dbReference type="Proteomes" id="UP001178888"/>
    </source>
</evidence>
<dbReference type="InterPro" id="IPR015424">
    <property type="entry name" value="PyrdxlP-dep_Trfase"/>
</dbReference>
<organism evidence="9 10">
    <name type="scientific">Bacillus salipaludis</name>
    <dbReference type="NCBI Taxonomy" id="2547811"/>
    <lineage>
        <taxon>Bacteria</taxon>
        <taxon>Bacillati</taxon>
        <taxon>Bacillota</taxon>
        <taxon>Bacilli</taxon>
        <taxon>Bacillales</taxon>
        <taxon>Bacillaceae</taxon>
        <taxon>Bacillus</taxon>
    </lineage>
</organism>
<dbReference type="GO" id="GO:0030170">
    <property type="term" value="F:pyridoxal phosphate binding"/>
    <property type="evidence" value="ECO:0007669"/>
    <property type="project" value="InterPro"/>
</dbReference>
<comment type="caution">
    <text evidence="9">The sequence shown here is derived from an EMBL/GenBank/DDBJ whole genome shotgun (WGS) entry which is preliminary data.</text>
</comment>
<evidence type="ECO:0000256" key="7">
    <source>
        <dbReference type="ARBA" id="ARBA00023163"/>
    </source>
</evidence>
<dbReference type="GO" id="GO:0003700">
    <property type="term" value="F:DNA-binding transcription factor activity"/>
    <property type="evidence" value="ECO:0007669"/>
    <property type="project" value="InterPro"/>
</dbReference>
<dbReference type="InterPro" id="IPR036390">
    <property type="entry name" value="WH_DNA-bd_sf"/>
</dbReference>
<dbReference type="SUPFAM" id="SSF53383">
    <property type="entry name" value="PLP-dependent transferases"/>
    <property type="match status" value="1"/>
</dbReference>
<evidence type="ECO:0000256" key="1">
    <source>
        <dbReference type="ARBA" id="ARBA00001933"/>
    </source>
</evidence>
<evidence type="ECO:0000313" key="9">
    <source>
        <dbReference type="EMBL" id="MDQ6598307.1"/>
    </source>
</evidence>
<evidence type="ECO:0000256" key="6">
    <source>
        <dbReference type="ARBA" id="ARBA00023125"/>
    </source>
</evidence>
<keyword evidence="4" id="KW-0663">Pyridoxal phosphate</keyword>
<dbReference type="PROSITE" id="PS50949">
    <property type="entry name" value="HTH_GNTR"/>
    <property type="match status" value="1"/>
</dbReference>
<accession>A0AA90QU54</accession>
<evidence type="ECO:0000256" key="3">
    <source>
        <dbReference type="ARBA" id="ARBA00022576"/>
    </source>
</evidence>
<protein>
    <submittedName>
        <fullName evidence="9">PLP-dependent aminotransferase family protein</fullName>
    </submittedName>
</protein>
<reference evidence="9" key="1">
    <citation type="submission" date="2023-08" db="EMBL/GenBank/DDBJ databases">
        <title>Nitrogen cycling bacteria in agricultural field soils.</title>
        <authorList>
            <person name="Jang J."/>
        </authorList>
    </citation>
    <scope>NUCLEOTIDE SEQUENCE</scope>
    <source>
        <strain evidence="9">PS3-36</strain>
    </source>
</reference>
<dbReference type="Pfam" id="PF00392">
    <property type="entry name" value="GntR"/>
    <property type="match status" value="1"/>
</dbReference>
<dbReference type="InterPro" id="IPR036388">
    <property type="entry name" value="WH-like_DNA-bd_sf"/>
</dbReference>
<keyword evidence="5" id="KW-0805">Transcription regulation</keyword>
<keyword evidence="3 9" id="KW-0032">Aminotransferase</keyword>
<dbReference type="PANTHER" id="PTHR46577:SF1">
    <property type="entry name" value="HTH-TYPE TRANSCRIPTIONAL REGULATORY PROTEIN GABR"/>
    <property type="match status" value="1"/>
</dbReference>
<dbReference type="EMBL" id="JAVGVR010000001">
    <property type="protein sequence ID" value="MDQ6598307.1"/>
    <property type="molecule type" value="Genomic_DNA"/>
</dbReference>
<evidence type="ECO:0000256" key="5">
    <source>
        <dbReference type="ARBA" id="ARBA00023015"/>
    </source>
</evidence>
<keyword evidence="7" id="KW-0804">Transcription</keyword>
<proteinExistence type="inferred from homology"/>
<name>A0AA90QU54_9BACI</name>
<dbReference type="Pfam" id="PF00155">
    <property type="entry name" value="Aminotran_1_2"/>
    <property type="match status" value="1"/>
</dbReference>
<keyword evidence="3 9" id="KW-0808">Transferase</keyword>
<dbReference type="GO" id="GO:0008483">
    <property type="term" value="F:transaminase activity"/>
    <property type="evidence" value="ECO:0007669"/>
    <property type="project" value="UniProtKB-KW"/>
</dbReference>
<comment type="similarity">
    <text evidence="2">In the C-terminal section; belongs to the class-I pyridoxal-phosphate-dependent aminotransferase family.</text>
</comment>
<dbReference type="CDD" id="cd07377">
    <property type="entry name" value="WHTH_GntR"/>
    <property type="match status" value="1"/>
</dbReference>
<dbReference type="Gene3D" id="3.40.640.10">
    <property type="entry name" value="Type I PLP-dependent aspartate aminotransferase-like (Major domain)"/>
    <property type="match status" value="1"/>
</dbReference>
<gene>
    <name evidence="9" type="ORF">RCG21_18445</name>
</gene>
<dbReference type="InterPro" id="IPR051446">
    <property type="entry name" value="HTH_trans_reg/aminotransferase"/>
</dbReference>
<dbReference type="InterPro" id="IPR000524">
    <property type="entry name" value="Tscrpt_reg_HTH_GntR"/>
</dbReference>
<feature type="domain" description="HTH gntR-type" evidence="8">
    <location>
        <begin position="13"/>
        <end position="81"/>
    </location>
</feature>
<dbReference type="SUPFAM" id="SSF46785">
    <property type="entry name" value="Winged helix' DNA-binding domain"/>
    <property type="match status" value="1"/>
</dbReference>
<dbReference type="RefSeq" id="WP_235824861.1">
    <property type="nucleotide sequence ID" value="NZ_JAVGVR010000001.1"/>
</dbReference>
<dbReference type="CDD" id="cd00609">
    <property type="entry name" value="AAT_like"/>
    <property type="match status" value="1"/>
</dbReference>
<sequence>MDIIPFIKKEDVNPMYLQLYQYFREQIETGQLPAGTKLPSIRQLSHTTNISKNTVEMAYQQLVAEGYVEGKEKKGLFVLQLDDFHFNDRHRETQPLMESVNATQEEKIQIDFQYGDIDLEHFPHKTWKKCLVDALENPSQEVFSYGNKKGHLGLRSEIAHYLYQARGVKCSPDQVILTAGTQTAIQLICQLLSLGNNRVAMENPGYDGVRHVFESQNCMITPISLEDDGIKIEELENSTALCAYVTPSHQFPLGMVLPIQKRIKLLQWAEKNASYVIEDDYDGEFRYQGQPIPSLKSLDKNGNVIYLGTFSKAFLPAARISYLVLPEKLLERFQSDFSFYNQSVSPLIQEALYRFMKDGYFSRHIRKMRKIYQLKQKVLLAAIDEYLGKNVKVIGQKAGLHLLLEFYNLDTRKLVQQAEKLGVRIYLTQQYWHQTAPISNQPIMIGYGGLSEASIQAGIKKMAVALKCY</sequence>
<dbReference type="InterPro" id="IPR004839">
    <property type="entry name" value="Aminotransferase_I/II_large"/>
</dbReference>
<evidence type="ECO:0000259" key="8">
    <source>
        <dbReference type="PROSITE" id="PS50949"/>
    </source>
</evidence>
<dbReference type="SMART" id="SM00345">
    <property type="entry name" value="HTH_GNTR"/>
    <property type="match status" value="1"/>
</dbReference>